<dbReference type="EMBL" id="JRHA01000006">
    <property type="protein sequence ID" value="PQK16620.1"/>
    <property type="molecule type" value="Genomic_DNA"/>
</dbReference>
<reference evidence="2 3" key="1">
    <citation type="submission" date="2016-07" db="EMBL/GenBank/DDBJ databases">
        <title>Comparative genomics of the entomopathogenic fungus Beauveria bassiana.</title>
        <authorList>
            <person name="Valero Jimenez C.A."/>
            <person name="Zwaan B.J."/>
            <person name="Van Kan J.A."/>
            <person name="Takken W."/>
            <person name="Debets A.J."/>
            <person name="Schoustra S.E."/>
            <person name="Koenraadt C.J."/>
        </authorList>
    </citation>
    <scope>NUCLEOTIDE SEQUENCE [LARGE SCALE GENOMIC DNA]</scope>
    <source>
        <strain evidence="2 3">ARSEF 8028</strain>
    </source>
</reference>
<organism evidence="2 3">
    <name type="scientific">Beauveria bassiana</name>
    <name type="common">White muscardine disease fungus</name>
    <name type="synonym">Tritirachium shiotae</name>
    <dbReference type="NCBI Taxonomy" id="176275"/>
    <lineage>
        <taxon>Eukaryota</taxon>
        <taxon>Fungi</taxon>
        <taxon>Dikarya</taxon>
        <taxon>Ascomycota</taxon>
        <taxon>Pezizomycotina</taxon>
        <taxon>Sordariomycetes</taxon>
        <taxon>Hypocreomycetidae</taxon>
        <taxon>Hypocreales</taxon>
        <taxon>Cordycipitaceae</taxon>
        <taxon>Beauveria</taxon>
    </lineage>
</organism>
<gene>
    <name evidence="2" type="ORF">BB8028_0006g09390</name>
</gene>
<protein>
    <submittedName>
        <fullName evidence="2">Uncharacterized protein</fullName>
    </submittedName>
</protein>
<name>A0A2S7YKA8_BEABA</name>
<proteinExistence type="predicted"/>
<evidence type="ECO:0000313" key="2">
    <source>
        <dbReference type="EMBL" id="PQK16620.1"/>
    </source>
</evidence>
<accession>A0A2S7YKA8</accession>
<feature type="region of interest" description="Disordered" evidence="1">
    <location>
        <begin position="1"/>
        <end position="42"/>
    </location>
</feature>
<evidence type="ECO:0000256" key="1">
    <source>
        <dbReference type="SAM" id="MobiDB-lite"/>
    </source>
</evidence>
<comment type="caution">
    <text evidence="2">The sequence shown here is derived from an EMBL/GenBank/DDBJ whole genome shotgun (WGS) entry which is preliminary data.</text>
</comment>
<evidence type="ECO:0000313" key="3">
    <source>
        <dbReference type="Proteomes" id="UP000237441"/>
    </source>
</evidence>
<dbReference type="Proteomes" id="UP000237441">
    <property type="component" value="Unassembled WGS sequence"/>
</dbReference>
<dbReference type="AlphaFoldDB" id="A0A2S7YKA8"/>
<sequence length="76" mass="8221">MTDHHQADFVIKLGGGNSKRPDQLTTIPGGDSWPSGVTPSPFQPATNHANLTLMGKWGKRASFMAQSNGFAQKRLK</sequence>